<dbReference type="InterPro" id="IPR039447">
    <property type="entry name" value="UreH-like_TM_dom"/>
</dbReference>
<evidence type="ECO:0000313" key="3">
    <source>
        <dbReference type="EMBL" id="QDS98782.1"/>
    </source>
</evidence>
<feature type="transmembrane region" description="Helical" evidence="1">
    <location>
        <begin position="6"/>
        <end position="30"/>
    </location>
</feature>
<name>A0A517MV77_9BACT</name>
<proteinExistence type="predicted"/>
<sequence length="247" mass="25416">MIELPLIFLGGLLGSAHCIGMCGPLAIALSAHSPAGASLLQRQLVFSLGRLFTYSFCGALLGFGGAWISAESRGFVSSQAWLAIVAGVALLVMGLITAGVLPKPMTRLLTGIPCGAATWLKTFLSSSNWTGPLLAGVFTGFIPCGLVYAFLLKASAAGGVWQGWLTMAVFGAGTIPLMVLISYGGKVLSLGGRSKLFQIAAWCIVLTGGISIARGTAQLQTSGLSDVKPCPLCLEETVPSARDQIGP</sequence>
<dbReference type="PANTHER" id="PTHR42208:SF1">
    <property type="entry name" value="HEAVY METAL TRANSPORTER"/>
    <property type="match status" value="1"/>
</dbReference>
<evidence type="ECO:0000259" key="2">
    <source>
        <dbReference type="Pfam" id="PF13386"/>
    </source>
</evidence>
<reference evidence="3 4" key="1">
    <citation type="submission" date="2019-02" db="EMBL/GenBank/DDBJ databases">
        <title>Deep-cultivation of Planctomycetes and their phenomic and genomic characterization uncovers novel biology.</title>
        <authorList>
            <person name="Wiegand S."/>
            <person name="Jogler M."/>
            <person name="Boedeker C."/>
            <person name="Pinto D."/>
            <person name="Vollmers J."/>
            <person name="Rivas-Marin E."/>
            <person name="Kohn T."/>
            <person name="Peeters S.H."/>
            <person name="Heuer A."/>
            <person name="Rast P."/>
            <person name="Oberbeckmann S."/>
            <person name="Bunk B."/>
            <person name="Jeske O."/>
            <person name="Meyerdierks A."/>
            <person name="Storesund J.E."/>
            <person name="Kallscheuer N."/>
            <person name="Luecker S."/>
            <person name="Lage O.M."/>
            <person name="Pohl T."/>
            <person name="Merkel B.J."/>
            <person name="Hornburger P."/>
            <person name="Mueller R.-W."/>
            <person name="Bruemmer F."/>
            <person name="Labrenz M."/>
            <person name="Spormann A.M."/>
            <person name="Op den Camp H."/>
            <person name="Overmann J."/>
            <person name="Amann R."/>
            <person name="Jetten M.S.M."/>
            <person name="Mascher T."/>
            <person name="Medema M.H."/>
            <person name="Devos D.P."/>
            <person name="Kaster A.-K."/>
            <person name="Ovreas L."/>
            <person name="Rohde M."/>
            <person name="Galperin M.Y."/>
            <person name="Jogler C."/>
        </authorList>
    </citation>
    <scope>NUCLEOTIDE SEQUENCE [LARGE SCALE GENOMIC DNA]</scope>
    <source>
        <strain evidence="3 4">HG15A2</strain>
    </source>
</reference>
<evidence type="ECO:0000313" key="4">
    <source>
        <dbReference type="Proteomes" id="UP000319852"/>
    </source>
</evidence>
<feature type="domain" description="Urease accessory protein UreH-like transmembrane" evidence="2">
    <location>
        <begin position="7"/>
        <end position="209"/>
    </location>
</feature>
<feature type="transmembrane region" description="Helical" evidence="1">
    <location>
        <begin position="164"/>
        <end position="184"/>
    </location>
</feature>
<keyword evidence="1" id="KW-0812">Transmembrane</keyword>
<keyword evidence="1" id="KW-1133">Transmembrane helix</keyword>
<dbReference type="Pfam" id="PF13386">
    <property type="entry name" value="DsbD_2"/>
    <property type="match status" value="1"/>
</dbReference>
<protein>
    <recommendedName>
        <fullName evidence="2">Urease accessory protein UreH-like transmembrane domain-containing protein</fullName>
    </recommendedName>
</protein>
<dbReference type="RefSeq" id="WP_145060027.1">
    <property type="nucleotide sequence ID" value="NZ_CP036263.1"/>
</dbReference>
<feature type="transmembrane region" description="Helical" evidence="1">
    <location>
        <begin position="51"/>
        <end position="68"/>
    </location>
</feature>
<keyword evidence="4" id="KW-1185">Reference proteome</keyword>
<dbReference type="EMBL" id="CP036263">
    <property type="protein sequence ID" value="QDS98782.1"/>
    <property type="molecule type" value="Genomic_DNA"/>
</dbReference>
<feature type="transmembrane region" description="Helical" evidence="1">
    <location>
        <begin position="80"/>
        <end position="101"/>
    </location>
</feature>
<evidence type="ECO:0000256" key="1">
    <source>
        <dbReference type="SAM" id="Phobius"/>
    </source>
</evidence>
<accession>A0A517MV77</accession>
<keyword evidence="1" id="KW-0472">Membrane</keyword>
<feature type="transmembrane region" description="Helical" evidence="1">
    <location>
        <begin position="196"/>
        <end position="213"/>
    </location>
</feature>
<dbReference type="PANTHER" id="PTHR42208">
    <property type="entry name" value="HEAVY METAL TRANSPORTER-RELATED"/>
    <property type="match status" value="1"/>
</dbReference>
<gene>
    <name evidence="3" type="ORF">HG15A2_20670</name>
</gene>
<dbReference type="Proteomes" id="UP000319852">
    <property type="component" value="Chromosome"/>
</dbReference>
<dbReference type="OrthoDB" id="9800141at2"/>
<dbReference type="KEGG" id="amob:HG15A2_20670"/>
<feature type="transmembrane region" description="Helical" evidence="1">
    <location>
        <begin position="133"/>
        <end position="152"/>
    </location>
</feature>
<organism evidence="3 4">
    <name type="scientific">Adhaeretor mobilis</name>
    <dbReference type="NCBI Taxonomy" id="1930276"/>
    <lineage>
        <taxon>Bacteria</taxon>
        <taxon>Pseudomonadati</taxon>
        <taxon>Planctomycetota</taxon>
        <taxon>Planctomycetia</taxon>
        <taxon>Pirellulales</taxon>
        <taxon>Lacipirellulaceae</taxon>
        <taxon>Adhaeretor</taxon>
    </lineage>
</organism>
<dbReference type="AlphaFoldDB" id="A0A517MV77"/>